<dbReference type="Gramene" id="PRQ18787">
    <property type="protein sequence ID" value="PRQ18787"/>
    <property type="gene ID" value="RchiOBHm_Chr7g0209941"/>
</dbReference>
<accession>A0A2P6PA32</accession>
<evidence type="ECO:0000259" key="6">
    <source>
        <dbReference type="Pfam" id="PF08100"/>
    </source>
</evidence>
<keyword evidence="8" id="KW-1185">Reference proteome</keyword>
<dbReference type="PROSITE" id="PS51683">
    <property type="entry name" value="SAM_OMT_II"/>
    <property type="match status" value="1"/>
</dbReference>
<feature type="active site" description="Proton acceptor" evidence="4">
    <location>
        <position position="265"/>
    </location>
</feature>
<evidence type="ECO:0000256" key="3">
    <source>
        <dbReference type="ARBA" id="ARBA00022691"/>
    </source>
</evidence>
<dbReference type="Proteomes" id="UP000238479">
    <property type="component" value="Chromosome 7"/>
</dbReference>
<dbReference type="EC" id="2.1.1.117" evidence="7"/>
<dbReference type="InterPro" id="IPR012967">
    <property type="entry name" value="COMT_dimerisation"/>
</dbReference>
<dbReference type="EMBL" id="PDCK01000045">
    <property type="protein sequence ID" value="PRQ18787.1"/>
    <property type="molecule type" value="Genomic_DNA"/>
</dbReference>
<dbReference type="Gene3D" id="1.10.10.10">
    <property type="entry name" value="Winged helix-like DNA-binding domain superfamily/Winged helix DNA-binding domain"/>
    <property type="match status" value="1"/>
</dbReference>
<dbReference type="FunFam" id="1.10.10.10:FF:000357">
    <property type="entry name" value="Caffeic acid 3-O-methyltransferase"/>
    <property type="match status" value="1"/>
</dbReference>
<evidence type="ECO:0000256" key="1">
    <source>
        <dbReference type="ARBA" id="ARBA00022603"/>
    </source>
</evidence>
<evidence type="ECO:0000313" key="7">
    <source>
        <dbReference type="EMBL" id="PRQ18787.1"/>
    </source>
</evidence>
<keyword evidence="3" id="KW-0949">S-adenosyl-L-methionine</keyword>
<feature type="domain" description="O-methyltransferase dimerisation" evidence="6">
    <location>
        <begin position="21"/>
        <end position="107"/>
    </location>
</feature>
<dbReference type="OrthoDB" id="1606438at2759"/>
<sequence length="362" mass="40180">MENQRISSENYVSAWNLGGLVVTQMALKAAIELNVFNIIANSGPGTHLTSKEIVSQISTKNPNVAAANLKRILRVLSVHSLLSVQRPSSSGKTMQEETYGLTKETLWLVPNEDGVSLAPFILLFSEMDMVKSLSMLKDTVLEPGCLPFNKAYGMSIYKYLSEKPDLSQLFNKGVGQSSILDFEEVLKVYKGFEEVEELMDVGGGDGMTISKVVSRYPHIHGINFDLPNVIVQGTAKYQTGVKYVGGDMFQLIPNAQSILLKWVLHNWNDDLCKKILKRCWEALPKTGKVIVVEFAIPEILEKTEEVKKIVALDVVMMATPGGKERTIAEFDDLSKAAGFVETKIFSISNGCYVLEFHKVETY</sequence>
<dbReference type="GO" id="GO:0008171">
    <property type="term" value="F:O-methyltransferase activity"/>
    <property type="evidence" value="ECO:0007669"/>
    <property type="project" value="InterPro"/>
</dbReference>
<gene>
    <name evidence="7" type="ORF">RchiOBHm_Chr7g0209941</name>
</gene>
<dbReference type="InterPro" id="IPR029063">
    <property type="entry name" value="SAM-dependent_MTases_sf"/>
</dbReference>
<evidence type="ECO:0000256" key="4">
    <source>
        <dbReference type="PIRSR" id="PIRSR005739-1"/>
    </source>
</evidence>
<protein>
    <submittedName>
        <fullName evidence="7">Putative (S)-scoulerine 9-O-methyltransferase</fullName>
        <ecNumber evidence="7">2.1.1.117</ecNumber>
    </submittedName>
</protein>
<keyword evidence="2 7" id="KW-0808">Transferase</keyword>
<feature type="domain" description="O-methyltransferase C-terminal" evidence="5">
    <location>
        <begin position="135"/>
        <end position="339"/>
    </location>
</feature>
<dbReference type="AlphaFoldDB" id="A0A2P6PA32"/>
<dbReference type="PIRSF" id="PIRSF005739">
    <property type="entry name" value="O-mtase"/>
    <property type="match status" value="1"/>
</dbReference>
<evidence type="ECO:0000313" key="8">
    <source>
        <dbReference type="Proteomes" id="UP000238479"/>
    </source>
</evidence>
<reference evidence="7 8" key="1">
    <citation type="journal article" date="2018" name="Nat. Genet.">
        <title>The Rosa genome provides new insights in the design of modern roses.</title>
        <authorList>
            <person name="Bendahmane M."/>
        </authorList>
    </citation>
    <scope>NUCLEOTIDE SEQUENCE [LARGE SCALE GENOMIC DNA]</scope>
    <source>
        <strain evidence="8">cv. Old Blush</strain>
    </source>
</reference>
<dbReference type="InterPro" id="IPR036390">
    <property type="entry name" value="WH_DNA-bd_sf"/>
</dbReference>
<dbReference type="OMA" id="VKCERIM"/>
<name>A0A2P6PA32_ROSCH</name>
<dbReference type="Pfam" id="PF00891">
    <property type="entry name" value="Methyltransf_2"/>
    <property type="match status" value="1"/>
</dbReference>
<dbReference type="PANTHER" id="PTHR11746">
    <property type="entry name" value="O-METHYLTRANSFERASE"/>
    <property type="match status" value="1"/>
</dbReference>
<dbReference type="GO" id="GO:0046983">
    <property type="term" value="F:protein dimerization activity"/>
    <property type="evidence" value="ECO:0007669"/>
    <property type="project" value="InterPro"/>
</dbReference>
<dbReference type="SUPFAM" id="SSF53335">
    <property type="entry name" value="S-adenosyl-L-methionine-dependent methyltransferases"/>
    <property type="match status" value="1"/>
</dbReference>
<comment type="caution">
    <text evidence="7">The sequence shown here is derived from an EMBL/GenBank/DDBJ whole genome shotgun (WGS) entry which is preliminary data.</text>
</comment>
<dbReference type="Pfam" id="PF08100">
    <property type="entry name" value="Dimerisation"/>
    <property type="match status" value="1"/>
</dbReference>
<keyword evidence="1 7" id="KW-0489">Methyltransferase</keyword>
<evidence type="ECO:0000259" key="5">
    <source>
        <dbReference type="Pfam" id="PF00891"/>
    </source>
</evidence>
<dbReference type="GO" id="GO:0030777">
    <property type="term" value="F:(S)-scoulerine 9-O-methyltransferase activity"/>
    <property type="evidence" value="ECO:0007669"/>
    <property type="project" value="UniProtKB-EC"/>
</dbReference>
<dbReference type="Gene3D" id="3.40.50.150">
    <property type="entry name" value="Vaccinia Virus protein VP39"/>
    <property type="match status" value="1"/>
</dbReference>
<organism evidence="7 8">
    <name type="scientific">Rosa chinensis</name>
    <name type="common">China rose</name>
    <dbReference type="NCBI Taxonomy" id="74649"/>
    <lineage>
        <taxon>Eukaryota</taxon>
        <taxon>Viridiplantae</taxon>
        <taxon>Streptophyta</taxon>
        <taxon>Embryophyta</taxon>
        <taxon>Tracheophyta</taxon>
        <taxon>Spermatophyta</taxon>
        <taxon>Magnoliopsida</taxon>
        <taxon>eudicotyledons</taxon>
        <taxon>Gunneridae</taxon>
        <taxon>Pentapetalae</taxon>
        <taxon>rosids</taxon>
        <taxon>fabids</taxon>
        <taxon>Rosales</taxon>
        <taxon>Rosaceae</taxon>
        <taxon>Rosoideae</taxon>
        <taxon>Rosoideae incertae sedis</taxon>
        <taxon>Rosa</taxon>
    </lineage>
</organism>
<dbReference type="InterPro" id="IPR016461">
    <property type="entry name" value="COMT-like"/>
</dbReference>
<dbReference type="GO" id="GO:0032259">
    <property type="term" value="P:methylation"/>
    <property type="evidence" value="ECO:0007669"/>
    <property type="project" value="UniProtKB-KW"/>
</dbReference>
<proteinExistence type="predicted"/>
<dbReference type="InterPro" id="IPR001077">
    <property type="entry name" value="COMT_C"/>
</dbReference>
<dbReference type="InterPro" id="IPR036388">
    <property type="entry name" value="WH-like_DNA-bd_sf"/>
</dbReference>
<dbReference type="SUPFAM" id="SSF46785">
    <property type="entry name" value="Winged helix' DNA-binding domain"/>
    <property type="match status" value="1"/>
</dbReference>
<evidence type="ECO:0000256" key="2">
    <source>
        <dbReference type="ARBA" id="ARBA00022679"/>
    </source>
</evidence>